<dbReference type="CDD" id="cd07067">
    <property type="entry name" value="HP_PGM_like"/>
    <property type="match status" value="1"/>
</dbReference>
<evidence type="ECO:0000256" key="5">
    <source>
        <dbReference type="ARBA" id="ARBA00022801"/>
    </source>
</evidence>
<dbReference type="InterPro" id="IPR029033">
    <property type="entry name" value="His_PPase_superfam"/>
</dbReference>
<dbReference type="GO" id="GO:0090141">
    <property type="term" value="P:positive regulation of mitochondrial fission"/>
    <property type="evidence" value="ECO:0007669"/>
    <property type="project" value="TreeGrafter"/>
</dbReference>
<dbReference type="STRING" id="70415.A0A5S6QQY3"/>
<organism evidence="11 12">
    <name type="scientific">Trichuris muris</name>
    <name type="common">Mouse whipworm</name>
    <dbReference type="NCBI Taxonomy" id="70415"/>
    <lineage>
        <taxon>Eukaryota</taxon>
        <taxon>Metazoa</taxon>
        <taxon>Ecdysozoa</taxon>
        <taxon>Nematoda</taxon>
        <taxon>Enoplea</taxon>
        <taxon>Dorylaimia</taxon>
        <taxon>Trichinellida</taxon>
        <taxon>Trichuridae</taxon>
        <taxon>Trichuris</taxon>
    </lineage>
</organism>
<dbReference type="GO" id="GO:0004722">
    <property type="term" value="F:protein serine/threonine phosphatase activity"/>
    <property type="evidence" value="ECO:0007669"/>
    <property type="project" value="UniProtKB-EC"/>
</dbReference>
<sequence length="268" mass="30387">MFRRTPLLVSFFAAASKINDDSLRHETLVEPPIDRTVSTWDRNWDKRDTRVSAPVERLGAANVSSTGSDGKRTKQKSISRNLLLVRHGQYNINGDKRLTSMGQKQAELCGQRLSDLGIKFTRFVCSEKIRAVETATIISQFIQPDAKFHHDPLLNEGSPVRPVPTPSEMARKPDLCYHEDGPRIEAAFRRYFHRPDADQTTDSFELFVCHANVIRYFVCRALQIPSNAWLRMSLAHCSITWIKITTSGRVSLRSLGDTGFIQPNMISI</sequence>
<dbReference type="SUPFAM" id="SSF53254">
    <property type="entry name" value="Phosphoglycerate mutase-like"/>
    <property type="match status" value="1"/>
</dbReference>
<comment type="subcellular location">
    <subcellularLocation>
        <location evidence="1">Mitochondrion outer membrane</location>
    </subcellularLocation>
</comment>
<evidence type="ECO:0000256" key="2">
    <source>
        <dbReference type="ARBA" id="ARBA00006717"/>
    </source>
</evidence>
<keyword evidence="4" id="KW-1000">Mitochondrion outer membrane</keyword>
<keyword evidence="11" id="KW-1185">Reference proteome</keyword>
<comment type="catalytic activity">
    <reaction evidence="9">
        <text>O-phospho-L-seryl-[protein] + H2O = L-seryl-[protein] + phosphate</text>
        <dbReference type="Rhea" id="RHEA:20629"/>
        <dbReference type="Rhea" id="RHEA-COMP:9863"/>
        <dbReference type="Rhea" id="RHEA-COMP:11604"/>
        <dbReference type="ChEBI" id="CHEBI:15377"/>
        <dbReference type="ChEBI" id="CHEBI:29999"/>
        <dbReference type="ChEBI" id="CHEBI:43474"/>
        <dbReference type="ChEBI" id="CHEBI:83421"/>
        <dbReference type="EC" id="3.1.3.16"/>
    </reaction>
</comment>
<dbReference type="GO" id="GO:0005741">
    <property type="term" value="C:mitochondrial outer membrane"/>
    <property type="evidence" value="ECO:0007669"/>
    <property type="project" value="UniProtKB-SubCell"/>
</dbReference>
<reference evidence="12" key="1">
    <citation type="submission" date="2019-12" db="UniProtKB">
        <authorList>
            <consortium name="WormBaseParasite"/>
        </authorList>
    </citation>
    <scope>IDENTIFICATION</scope>
</reference>
<evidence type="ECO:0000256" key="8">
    <source>
        <dbReference type="ARBA" id="ARBA00042520"/>
    </source>
</evidence>
<dbReference type="WBParaSite" id="TMUE_2000009756.1">
    <property type="protein sequence ID" value="TMUE_2000009756.1"/>
    <property type="gene ID" value="WBGene00300725"/>
</dbReference>
<proteinExistence type="inferred from homology"/>
<dbReference type="PANTHER" id="PTHR20935:SF0">
    <property type="entry name" value="SERINE_THREONINE-PROTEIN PHOSPHATASE PGAM5, MITOCHONDRIAL"/>
    <property type="match status" value="1"/>
</dbReference>
<accession>A0A5S6QQY3</accession>
<keyword evidence="4" id="KW-0472">Membrane</keyword>
<dbReference type="InterPro" id="IPR051021">
    <property type="entry name" value="Mito_Ser/Thr_phosphatase"/>
</dbReference>
<dbReference type="SMART" id="SM00855">
    <property type="entry name" value="PGAM"/>
    <property type="match status" value="1"/>
</dbReference>
<evidence type="ECO:0000313" key="12">
    <source>
        <dbReference type="WBParaSite" id="TMUE_2000009756.1"/>
    </source>
</evidence>
<dbReference type="EC" id="3.1.3.16" evidence="3"/>
<dbReference type="PANTHER" id="PTHR20935">
    <property type="entry name" value="PHOSPHOGLYCERATE MUTASE-RELATED"/>
    <property type="match status" value="1"/>
</dbReference>
<evidence type="ECO:0000256" key="7">
    <source>
        <dbReference type="ARBA" id="ARBA00040722"/>
    </source>
</evidence>
<keyword evidence="4" id="KW-0496">Mitochondrion</keyword>
<evidence type="ECO:0000256" key="1">
    <source>
        <dbReference type="ARBA" id="ARBA00004294"/>
    </source>
</evidence>
<evidence type="ECO:0000256" key="3">
    <source>
        <dbReference type="ARBA" id="ARBA00013081"/>
    </source>
</evidence>
<evidence type="ECO:0000256" key="4">
    <source>
        <dbReference type="ARBA" id="ARBA00022787"/>
    </source>
</evidence>
<evidence type="ECO:0000256" key="9">
    <source>
        <dbReference type="ARBA" id="ARBA00047761"/>
    </source>
</evidence>
<dbReference type="InterPro" id="IPR013078">
    <property type="entry name" value="His_Pase_superF_clade-1"/>
</dbReference>
<dbReference type="Pfam" id="PF00300">
    <property type="entry name" value="His_Phos_1"/>
    <property type="match status" value="1"/>
</dbReference>
<protein>
    <recommendedName>
        <fullName evidence="6">Serine/threonine-protein phosphatase PGAM5, mitochondrial</fullName>
        <ecNumber evidence="3">3.1.3.16</ecNumber>
    </recommendedName>
    <alternativeName>
        <fullName evidence="8">Phosphoglycerate mutase family member 5 homolog</fullName>
    </alternativeName>
    <alternativeName>
        <fullName evidence="7">Serine/threonine-protein phosphatase Pgam5, mitochondrial</fullName>
    </alternativeName>
</protein>
<comment type="catalytic activity">
    <reaction evidence="10">
        <text>O-phospho-L-threonyl-[protein] + H2O = L-threonyl-[protein] + phosphate</text>
        <dbReference type="Rhea" id="RHEA:47004"/>
        <dbReference type="Rhea" id="RHEA-COMP:11060"/>
        <dbReference type="Rhea" id="RHEA-COMP:11605"/>
        <dbReference type="ChEBI" id="CHEBI:15377"/>
        <dbReference type="ChEBI" id="CHEBI:30013"/>
        <dbReference type="ChEBI" id="CHEBI:43474"/>
        <dbReference type="ChEBI" id="CHEBI:61977"/>
        <dbReference type="EC" id="3.1.3.16"/>
    </reaction>
</comment>
<evidence type="ECO:0000256" key="6">
    <source>
        <dbReference type="ARBA" id="ARBA00039765"/>
    </source>
</evidence>
<comment type="similarity">
    <text evidence="2">Belongs to the phosphoglycerate mutase family. BPG-dependent PGAM subfamily.</text>
</comment>
<dbReference type="AlphaFoldDB" id="A0A5S6QQY3"/>
<name>A0A5S6QQY3_TRIMR</name>
<keyword evidence="5" id="KW-0378">Hydrolase</keyword>
<evidence type="ECO:0000313" key="11">
    <source>
        <dbReference type="Proteomes" id="UP000046395"/>
    </source>
</evidence>
<dbReference type="Proteomes" id="UP000046395">
    <property type="component" value="Unassembled WGS sequence"/>
</dbReference>
<dbReference type="Gene3D" id="3.40.50.1240">
    <property type="entry name" value="Phosphoglycerate mutase-like"/>
    <property type="match status" value="1"/>
</dbReference>
<evidence type="ECO:0000256" key="10">
    <source>
        <dbReference type="ARBA" id="ARBA00048336"/>
    </source>
</evidence>